<sequence>MQSVEAELDHRCCKLGQWYYGHGQEYEGFPAFDALEHPHCELHGLGKELVEAVEQSASADRHGERSEGG</sequence>
<gene>
    <name evidence="2" type="ORF">HUE57_11995</name>
</gene>
<dbReference type="KEGG" id="rev:HUE57_11995"/>
<evidence type="ECO:0000313" key="3">
    <source>
        <dbReference type="Proteomes" id="UP000509658"/>
    </source>
</evidence>
<dbReference type="RefSeq" id="WP_174673262.1">
    <property type="nucleotide sequence ID" value="NZ_CP054491.1"/>
</dbReference>
<proteinExistence type="predicted"/>
<dbReference type="Proteomes" id="UP000509658">
    <property type="component" value="Chromosome"/>
</dbReference>
<protein>
    <submittedName>
        <fullName evidence="2">CZB domain-containing protein</fullName>
    </submittedName>
</protein>
<dbReference type="Gene3D" id="1.20.120.30">
    <property type="entry name" value="Aspartate receptor, ligand-binding domain"/>
    <property type="match status" value="1"/>
</dbReference>
<accession>A0A6N0HX09</accession>
<evidence type="ECO:0000259" key="1">
    <source>
        <dbReference type="Pfam" id="PF13682"/>
    </source>
</evidence>
<dbReference type="InterPro" id="IPR025991">
    <property type="entry name" value="Chemoreceptor_zinc-bind_dom"/>
</dbReference>
<evidence type="ECO:0000313" key="2">
    <source>
        <dbReference type="EMBL" id="QKQ26920.1"/>
    </source>
</evidence>
<organism evidence="2 3">
    <name type="scientific">Candidatus Reidiella endopervernicosa</name>
    <dbReference type="NCBI Taxonomy" id="2738883"/>
    <lineage>
        <taxon>Bacteria</taxon>
        <taxon>Pseudomonadati</taxon>
        <taxon>Pseudomonadota</taxon>
        <taxon>Gammaproteobacteria</taxon>
        <taxon>Candidatus Reidiella</taxon>
    </lineage>
</organism>
<feature type="domain" description="Chemoreceptor zinc-binding" evidence="1">
    <location>
        <begin position="8"/>
        <end position="50"/>
    </location>
</feature>
<dbReference type="EMBL" id="CP054491">
    <property type="protein sequence ID" value="QKQ26920.1"/>
    <property type="molecule type" value="Genomic_DNA"/>
</dbReference>
<dbReference type="AlphaFoldDB" id="A0A6N0HX09"/>
<reference evidence="2 3" key="1">
    <citation type="submission" date="2020-05" db="EMBL/GenBank/DDBJ databases">
        <title>Horizontal transmission and recombination maintain forever young bacterial symbiont genomes.</title>
        <authorList>
            <person name="Russell S.L."/>
            <person name="Pepper-Tunick E."/>
            <person name="Svedberg J."/>
            <person name="Byrne A."/>
            <person name="Ruelas Castillo J."/>
            <person name="Vollmers C."/>
            <person name="Beinart R.A."/>
            <person name="Corbett-Detig R."/>
        </authorList>
    </citation>
    <scope>NUCLEOTIDE SEQUENCE [LARGE SCALE GENOMIC DNA]</scope>
    <source>
        <strain evidence="2">Santa_Monica_outfall</strain>
    </source>
</reference>
<dbReference type="Pfam" id="PF13682">
    <property type="entry name" value="CZB"/>
    <property type="match status" value="1"/>
</dbReference>
<keyword evidence="3" id="KW-1185">Reference proteome</keyword>
<name>A0A6N0HX09_9GAMM</name>